<dbReference type="GO" id="GO:0046491">
    <property type="term" value="P:L-methylmalonyl-CoA metabolic process"/>
    <property type="evidence" value="ECO:0007669"/>
    <property type="project" value="TreeGrafter"/>
</dbReference>
<dbReference type="PANTHER" id="PTHR43048">
    <property type="entry name" value="METHYLMALONYL-COA EPIMERASE"/>
    <property type="match status" value="1"/>
</dbReference>
<dbReference type="Proteomes" id="UP001279553">
    <property type="component" value="Unassembled WGS sequence"/>
</dbReference>
<name>A0AAW9DLD7_ACIAO</name>
<dbReference type="InterPro" id="IPR004360">
    <property type="entry name" value="Glyas_Fos-R_dOase_dom"/>
</dbReference>
<dbReference type="SUPFAM" id="SSF54593">
    <property type="entry name" value="Glyoxalase/Bleomycin resistance protein/Dihydroxybiphenyl dioxygenase"/>
    <property type="match status" value="2"/>
</dbReference>
<dbReference type="PANTHER" id="PTHR43048:SF3">
    <property type="entry name" value="METHYLMALONYL-COA EPIMERASE, MITOCHONDRIAL"/>
    <property type="match status" value="1"/>
</dbReference>
<dbReference type="InterPro" id="IPR037523">
    <property type="entry name" value="VOC_core"/>
</dbReference>
<evidence type="ECO:0000313" key="3">
    <source>
        <dbReference type="EMBL" id="MDX5929831.1"/>
    </source>
</evidence>
<dbReference type="RefSeq" id="WP_319612823.1">
    <property type="nucleotide sequence ID" value="NZ_JAWXYB010000018.1"/>
</dbReference>
<gene>
    <name evidence="3" type="ORF">SIL87_03530</name>
</gene>
<dbReference type="GO" id="GO:0046872">
    <property type="term" value="F:metal ion binding"/>
    <property type="evidence" value="ECO:0007669"/>
    <property type="project" value="UniProtKB-KW"/>
</dbReference>
<dbReference type="PROSITE" id="PS51819">
    <property type="entry name" value="VOC"/>
    <property type="match status" value="1"/>
</dbReference>
<evidence type="ECO:0000313" key="4">
    <source>
        <dbReference type="Proteomes" id="UP001279553"/>
    </source>
</evidence>
<dbReference type="EMBL" id="JAWXYB010000018">
    <property type="protein sequence ID" value="MDX5929831.1"/>
    <property type="molecule type" value="Genomic_DNA"/>
</dbReference>
<evidence type="ECO:0000256" key="1">
    <source>
        <dbReference type="ARBA" id="ARBA00022723"/>
    </source>
</evidence>
<dbReference type="Pfam" id="PF00903">
    <property type="entry name" value="Glyoxalase"/>
    <property type="match status" value="1"/>
</dbReference>
<organism evidence="3 4">
    <name type="scientific">Acidiphilium acidophilum</name>
    <name type="common">Thiobacillus acidophilus</name>
    <dbReference type="NCBI Taxonomy" id="76588"/>
    <lineage>
        <taxon>Bacteria</taxon>
        <taxon>Pseudomonadati</taxon>
        <taxon>Pseudomonadota</taxon>
        <taxon>Alphaproteobacteria</taxon>
        <taxon>Acetobacterales</taxon>
        <taxon>Acidocellaceae</taxon>
        <taxon>Acidiphilium</taxon>
    </lineage>
</organism>
<keyword evidence="4" id="KW-1185">Reference proteome</keyword>
<dbReference type="Gene3D" id="3.10.180.10">
    <property type="entry name" value="2,3-Dihydroxybiphenyl 1,2-Dioxygenase, domain 1"/>
    <property type="match status" value="2"/>
</dbReference>
<dbReference type="GO" id="GO:0004493">
    <property type="term" value="F:methylmalonyl-CoA epimerase activity"/>
    <property type="evidence" value="ECO:0007669"/>
    <property type="project" value="TreeGrafter"/>
</dbReference>
<dbReference type="InterPro" id="IPR051785">
    <property type="entry name" value="MMCE/EMCE_epimerase"/>
</dbReference>
<reference evidence="3 4" key="1">
    <citation type="submission" date="2023-11" db="EMBL/GenBank/DDBJ databases">
        <title>MicrobeMod: A computational toolkit for identifying prokaryotic methylation and restriction-modification with nanopore sequencing.</title>
        <authorList>
            <person name="Crits-Christoph A."/>
            <person name="Kang S.C."/>
            <person name="Lee H."/>
            <person name="Ostrov N."/>
        </authorList>
    </citation>
    <scope>NUCLEOTIDE SEQUENCE [LARGE SCALE GENOMIC DNA]</scope>
    <source>
        <strain evidence="3 4">DSMZ 700</strain>
    </source>
</reference>
<keyword evidence="1" id="KW-0479">Metal-binding</keyword>
<accession>A0AAW9DLD7</accession>
<dbReference type="InterPro" id="IPR029068">
    <property type="entry name" value="Glyas_Bleomycin-R_OHBP_Dase"/>
</dbReference>
<protein>
    <submittedName>
        <fullName evidence="3">VOC family protein</fullName>
    </submittedName>
</protein>
<dbReference type="CDD" id="cd06587">
    <property type="entry name" value="VOC"/>
    <property type="match status" value="1"/>
</dbReference>
<dbReference type="AlphaFoldDB" id="A0AAW9DLD7"/>
<feature type="domain" description="VOC" evidence="2">
    <location>
        <begin position="3"/>
        <end position="121"/>
    </location>
</feature>
<evidence type="ECO:0000259" key="2">
    <source>
        <dbReference type="PROSITE" id="PS51819"/>
    </source>
</evidence>
<sequence>MKPVLHGMRLMTRDRVACTDFYCTALGCSADQDGLRLGEQRIWLEVANGADYPQPRASNDPWFQHFAIVVSDIGAAFERASRHGATAISTVGPQLLPASSGGVTAWKFRDPEGHPLEFLQFPPDATPAHWQHRSGLFLGIDHTAIVIANTLASEAFYRTLGFERLAQTHNHGPAQAALDGLAAPQVLVTAIGIPGQAAPHLELLDYFSPAAATGSWTEADVAATRIVVNGAPSLTRDPDGHFIESISPAAP</sequence>
<comment type="caution">
    <text evidence="3">The sequence shown here is derived from an EMBL/GenBank/DDBJ whole genome shotgun (WGS) entry which is preliminary data.</text>
</comment>
<proteinExistence type="predicted"/>